<dbReference type="CDD" id="cd05285">
    <property type="entry name" value="sorbitol_DH"/>
    <property type="match status" value="1"/>
</dbReference>
<dbReference type="SUPFAM" id="SSF51735">
    <property type="entry name" value="NAD(P)-binding Rossmann-fold domains"/>
    <property type="match status" value="1"/>
</dbReference>
<comment type="cofactor">
    <cofactor evidence="1 6">
        <name>Zn(2+)</name>
        <dbReference type="ChEBI" id="CHEBI:29105"/>
    </cofactor>
</comment>
<dbReference type="GO" id="GO:0008270">
    <property type="term" value="F:zinc ion binding"/>
    <property type="evidence" value="ECO:0007669"/>
    <property type="project" value="InterPro"/>
</dbReference>
<evidence type="ECO:0000256" key="4">
    <source>
        <dbReference type="ARBA" id="ARBA00022833"/>
    </source>
</evidence>
<dbReference type="InterPro" id="IPR011032">
    <property type="entry name" value="GroES-like_sf"/>
</dbReference>
<keyword evidence="5" id="KW-0560">Oxidoreductase</keyword>
<dbReference type="Pfam" id="PF08240">
    <property type="entry name" value="ADH_N"/>
    <property type="match status" value="1"/>
</dbReference>
<dbReference type="GO" id="GO:0016616">
    <property type="term" value="F:oxidoreductase activity, acting on the CH-OH group of donors, NAD or NADP as acceptor"/>
    <property type="evidence" value="ECO:0007669"/>
    <property type="project" value="InterPro"/>
</dbReference>
<evidence type="ECO:0000256" key="6">
    <source>
        <dbReference type="RuleBase" id="RU361277"/>
    </source>
</evidence>
<dbReference type="Proteomes" id="UP000254939">
    <property type="component" value="Unassembled WGS sequence"/>
</dbReference>
<keyword evidence="4 6" id="KW-0862">Zinc</keyword>
<protein>
    <submittedName>
        <fullName evidence="8">NAD(P)-dependent alcohol dehydrogenase</fullName>
    </submittedName>
</protein>
<organism evidence="8 9">
    <name type="scientific">Rhizobium grahamii</name>
    <dbReference type="NCBI Taxonomy" id="1120045"/>
    <lineage>
        <taxon>Bacteria</taxon>
        <taxon>Pseudomonadati</taxon>
        <taxon>Pseudomonadota</taxon>
        <taxon>Alphaproteobacteria</taxon>
        <taxon>Hyphomicrobiales</taxon>
        <taxon>Rhizobiaceae</taxon>
        <taxon>Rhizobium/Agrobacterium group</taxon>
        <taxon>Rhizobium</taxon>
    </lineage>
</organism>
<evidence type="ECO:0000259" key="7">
    <source>
        <dbReference type="SMART" id="SM00829"/>
    </source>
</evidence>
<dbReference type="PROSITE" id="PS00059">
    <property type="entry name" value="ADH_ZINC"/>
    <property type="match status" value="1"/>
</dbReference>
<dbReference type="InterPro" id="IPR002328">
    <property type="entry name" value="ADH_Zn_CS"/>
</dbReference>
<dbReference type="PANTHER" id="PTHR43161:SF9">
    <property type="entry name" value="SORBITOL DEHYDROGENASE"/>
    <property type="match status" value="1"/>
</dbReference>
<dbReference type="SUPFAM" id="SSF50129">
    <property type="entry name" value="GroES-like"/>
    <property type="match status" value="1"/>
</dbReference>
<dbReference type="EMBL" id="NAAC01000041">
    <property type="protein sequence ID" value="RDJ03996.1"/>
    <property type="molecule type" value="Genomic_DNA"/>
</dbReference>
<evidence type="ECO:0000256" key="1">
    <source>
        <dbReference type="ARBA" id="ARBA00001947"/>
    </source>
</evidence>
<dbReference type="RefSeq" id="WP_114715487.1">
    <property type="nucleotide sequence ID" value="NZ_KZ857269.1"/>
</dbReference>
<dbReference type="Gene3D" id="3.40.50.720">
    <property type="entry name" value="NAD(P)-binding Rossmann-like Domain"/>
    <property type="match status" value="1"/>
</dbReference>
<dbReference type="InterPro" id="IPR036291">
    <property type="entry name" value="NAD(P)-bd_dom_sf"/>
</dbReference>
<comment type="similarity">
    <text evidence="2 6">Belongs to the zinc-containing alcohol dehydrogenase family.</text>
</comment>
<dbReference type="AlphaFoldDB" id="A0A370KGW2"/>
<dbReference type="InterPro" id="IPR045306">
    <property type="entry name" value="SDH-like"/>
</dbReference>
<dbReference type="Pfam" id="PF00107">
    <property type="entry name" value="ADH_zinc_N"/>
    <property type="match status" value="1"/>
</dbReference>
<accession>A0A370KGW2</accession>
<proteinExistence type="inferred from homology"/>
<evidence type="ECO:0000313" key="9">
    <source>
        <dbReference type="Proteomes" id="UP000254939"/>
    </source>
</evidence>
<gene>
    <name evidence="8" type="ORF">B5K06_29290</name>
</gene>
<evidence type="ECO:0000256" key="3">
    <source>
        <dbReference type="ARBA" id="ARBA00022723"/>
    </source>
</evidence>
<dbReference type="InterPro" id="IPR013149">
    <property type="entry name" value="ADH-like_C"/>
</dbReference>
<dbReference type="InterPro" id="IPR020843">
    <property type="entry name" value="ER"/>
</dbReference>
<comment type="caution">
    <text evidence="8">The sequence shown here is derived from an EMBL/GenBank/DDBJ whole genome shotgun (WGS) entry which is preliminary data.</text>
</comment>
<evidence type="ECO:0000313" key="8">
    <source>
        <dbReference type="EMBL" id="RDJ03996.1"/>
    </source>
</evidence>
<feature type="domain" description="Enoyl reductase (ER)" evidence="7">
    <location>
        <begin position="7"/>
        <end position="335"/>
    </location>
</feature>
<keyword evidence="3 6" id="KW-0479">Metal-binding</keyword>
<dbReference type="Gene3D" id="3.90.180.10">
    <property type="entry name" value="Medium-chain alcohol dehydrogenases, catalytic domain"/>
    <property type="match status" value="1"/>
</dbReference>
<dbReference type="PANTHER" id="PTHR43161">
    <property type="entry name" value="SORBITOL DEHYDROGENASE"/>
    <property type="match status" value="1"/>
</dbReference>
<sequence>MRSLVLERKDELRIRDLDPKEVLGPTDVRIAIKTVGVCGSDVHYYTHGAIGPFVVREPMILGHEAAGIVEEVGSAVQNLKVGDRVCMEPGIPDPQSRASRLGLYNLDPAVRFWATPPVHGVLRPRVVHPAAFTFKLPDNVSYAAGAMVEPLAVGFQAVSKAKLTPGAVALVTGAGPIGMVTAIAALSAGCAKVIVTDVVDEKLAVARKLGPAIITVNVRSQDLKSVIARETDGWGVDVVFECSGAAGVIADTVHHGCPGGAIVFVGMPLQPVPLDIVIAQTKELRIEHVFRYAHVYPRIVALLGSNQINVDALITDTYAFEDSVEAFDYAVRPKPSSVKIQIELGK</sequence>
<name>A0A370KGW2_9HYPH</name>
<dbReference type="SMART" id="SM00829">
    <property type="entry name" value="PKS_ER"/>
    <property type="match status" value="1"/>
</dbReference>
<dbReference type="InterPro" id="IPR013154">
    <property type="entry name" value="ADH-like_N"/>
</dbReference>
<evidence type="ECO:0000256" key="2">
    <source>
        <dbReference type="ARBA" id="ARBA00008072"/>
    </source>
</evidence>
<dbReference type="OrthoDB" id="9809185at2"/>
<evidence type="ECO:0000256" key="5">
    <source>
        <dbReference type="ARBA" id="ARBA00023002"/>
    </source>
</evidence>
<reference evidence="8 9" key="1">
    <citation type="submission" date="2017-03" db="EMBL/GenBank/DDBJ databases">
        <title>Genome analysis of Rhizobial strains effectives or ineffectives for nitrogen fixation isolated from bean seeds.</title>
        <authorList>
            <person name="Peralta H."/>
            <person name="Aguilar-Vera A."/>
            <person name="Mora Y."/>
            <person name="Vargas-Lagunas C."/>
            <person name="Girard L."/>
            <person name="Mora J."/>
        </authorList>
    </citation>
    <scope>NUCLEOTIDE SEQUENCE [LARGE SCALE GENOMIC DNA]</scope>
    <source>
        <strain evidence="8 9">CCGM3</strain>
    </source>
</reference>